<keyword evidence="2" id="KW-1185">Reference proteome</keyword>
<evidence type="ECO:0000313" key="2">
    <source>
        <dbReference type="Proteomes" id="UP000235777"/>
    </source>
</evidence>
<reference evidence="1 2" key="1">
    <citation type="submission" date="2018-01" db="EMBL/GenBank/DDBJ databases">
        <title>Whole genome analyses suggest that Burkholderia sensu lato contains two further novel genera in the rhizoxinica-symbiotica group Mycetohabitans gen. nov., and Trinickia gen. nov.: implications for the evolution of diazotrophy and nodulation in the Burkholderiaceae.</title>
        <authorList>
            <person name="Estrada-de los Santos P."/>
            <person name="Palmer M."/>
            <person name="Chavez-Ramirez B."/>
            <person name="Beukes C."/>
            <person name="Steenkamp E.T."/>
            <person name="Hirsch A.M."/>
            <person name="Manyaka P."/>
            <person name="Maluk M."/>
            <person name="Lafos M."/>
            <person name="Crook M."/>
            <person name="Gross E."/>
            <person name="Simon M.F."/>
            <person name="Bueno dos Reis Junior F."/>
            <person name="Poole P.S."/>
            <person name="Venter S.N."/>
            <person name="James E.K."/>
        </authorList>
    </citation>
    <scope>NUCLEOTIDE SEQUENCE [LARGE SCALE GENOMIC DNA]</scope>
    <source>
        <strain evidence="1 2">JPY 581</strain>
    </source>
</reference>
<dbReference type="RefSeq" id="WP_018439927.1">
    <property type="nucleotide sequence ID" value="NZ_KB890167.1"/>
</dbReference>
<protein>
    <submittedName>
        <fullName evidence="1">DUF3025 domain-containing protein</fullName>
    </submittedName>
</protein>
<dbReference type="STRING" id="863227.GCA_000373005_01376"/>
<organism evidence="1 2">
    <name type="scientific">Trinickia symbiotica</name>
    <dbReference type="NCBI Taxonomy" id="863227"/>
    <lineage>
        <taxon>Bacteria</taxon>
        <taxon>Pseudomonadati</taxon>
        <taxon>Pseudomonadota</taxon>
        <taxon>Betaproteobacteria</taxon>
        <taxon>Burkholderiales</taxon>
        <taxon>Burkholderiaceae</taxon>
        <taxon>Trinickia</taxon>
    </lineage>
</organism>
<gene>
    <name evidence="1" type="ORF">C0Z20_22800</name>
</gene>
<evidence type="ECO:0000313" key="1">
    <source>
        <dbReference type="EMBL" id="PMS34520.1"/>
    </source>
</evidence>
<dbReference type="AlphaFoldDB" id="A0A2N7WYP7"/>
<proteinExistence type="predicted"/>
<accession>A0A2N7WYP7</accession>
<name>A0A2N7WYP7_9BURK</name>
<dbReference type="EMBL" id="PNYC01000016">
    <property type="protein sequence ID" value="PMS34520.1"/>
    <property type="molecule type" value="Genomic_DNA"/>
</dbReference>
<sequence>MSAGFVDFHRIDWSTAWFSPFAERGKRWQRVALEHPDDYLGELRRDARASAQTTGRGAPLTFIAQAELPAGTAYEAHIAATGGVPTRENLHDFFNALVWFSYPRVKAVLNARQARAIARDGIGGARGAERDALTLFDENAVVFVACDPALSRALVEFDWRRLFVTERAAWGRRCLVRPFGHALLEKLINPYKACTGHAWIVEAPPEFFDWSATRQTTWLDETVAATLAAAPLTSRLFAPLPVLGIPGWWPANRDSAFYDDERVFRRGRRVGAAELRTPLR</sequence>
<comment type="caution">
    <text evidence="1">The sequence shown here is derived from an EMBL/GenBank/DDBJ whole genome shotgun (WGS) entry which is preliminary data.</text>
</comment>
<dbReference type="InterPro" id="IPR021390">
    <property type="entry name" value="DUF3025"/>
</dbReference>
<dbReference type="OrthoDB" id="5292474at2"/>
<dbReference type="Proteomes" id="UP000235777">
    <property type="component" value="Unassembled WGS sequence"/>
</dbReference>
<dbReference type="Pfam" id="PF11227">
    <property type="entry name" value="DUF3025"/>
    <property type="match status" value="1"/>
</dbReference>